<dbReference type="Gene3D" id="3.20.20.80">
    <property type="entry name" value="Glycosidases"/>
    <property type="match status" value="1"/>
</dbReference>
<dbReference type="Gene3D" id="2.60.40.10">
    <property type="entry name" value="Immunoglobulins"/>
    <property type="match status" value="1"/>
</dbReference>
<proteinExistence type="predicted"/>
<comment type="caution">
    <text evidence="2">The sequence shown here is derived from an EMBL/GenBank/DDBJ whole genome shotgun (WGS) entry which is preliminary data.</text>
</comment>
<feature type="non-terminal residue" evidence="2">
    <location>
        <position position="179"/>
    </location>
</feature>
<accession>A0A642C4G8</accession>
<evidence type="ECO:0000259" key="1">
    <source>
        <dbReference type="Pfam" id="PF02922"/>
    </source>
</evidence>
<dbReference type="GO" id="GO:0003844">
    <property type="term" value="F:1,4-alpha-glucan branching enzyme activity"/>
    <property type="evidence" value="ECO:0007669"/>
    <property type="project" value="TreeGrafter"/>
</dbReference>
<dbReference type="Pfam" id="PF02922">
    <property type="entry name" value="CBM_48"/>
    <property type="match status" value="1"/>
</dbReference>
<organism evidence="2 3">
    <name type="scientific">Bacteroides ovatus</name>
    <dbReference type="NCBI Taxonomy" id="28116"/>
    <lineage>
        <taxon>Bacteria</taxon>
        <taxon>Pseudomonadati</taxon>
        <taxon>Bacteroidota</taxon>
        <taxon>Bacteroidia</taxon>
        <taxon>Bacteroidales</taxon>
        <taxon>Bacteroidaceae</taxon>
        <taxon>Bacteroides</taxon>
    </lineage>
</organism>
<dbReference type="PANTHER" id="PTHR43651">
    <property type="entry name" value="1,4-ALPHA-GLUCAN-BRANCHING ENZYME"/>
    <property type="match status" value="1"/>
</dbReference>
<dbReference type="InterPro" id="IPR013783">
    <property type="entry name" value="Ig-like_fold"/>
</dbReference>
<dbReference type="EMBL" id="VWFO01000436">
    <property type="protein sequence ID" value="KAA4651868.1"/>
    <property type="molecule type" value="Genomic_DNA"/>
</dbReference>
<dbReference type="CDD" id="cd02854">
    <property type="entry name" value="E_set_GBE_euk_N"/>
    <property type="match status" value="1"/>
</dbReference>
<dbReference type="AlphaFoldDB" id="A0A642C4G8"/>
<dbReference type="PANTHER" id="PTHR43651:SF3">
    <property type="entry name" value="1,4-ALPHA-GLUCAN-BRANCHING ENZYME"/>
    <property type="match status" value="1"/>
</dbReference>
<dbReference type="SUPFAM" id="SSF81296">
    <property type="entry name" value="E set domains"/>
    <property type="match status" value="1"/>
</dbReference>
<gene>
    <name evidence="2" type="ORF">F3B98_30520</name>
</gene>
<reference evidence="2 3" key="1">
    <citation type="journal article" date="2019" name="Nat. Med.">
        <title>A library of human gut bacterial isolates paired with longitudinal multiomics data enables mechanistic microbiome research.</title>
        <authorList>
            <person name="Poyet M."/>
            <person name="Groussin M."/>
            <person name="Gibbons S.M."/>
            <person name="Avila-Pacheco J."/>
            <person name="Jiang X."/>
            <person name="Kearney S.M."/>
            <person name="Perrotta A.R."/>
            <person name="Berdy B."/>
            <person name="Zhao S."/>
            <person name="Lieberman T.D."/>
            <person name="Swanson P.K."/>
            <person name="Smith M."/>
            <person name="Roesemann S."/>
            <person name="Alexander J.E."/>
            <person name="Rich S.A."/>
            <person name="Livny J."/>
            <person name="Vlamakis H."/>
            <person name="Clish C."/>
            <person name="Bullock K."/>
            <person name="Deik A."/>
            <person name="Scott J."/>
            <person name="Pierce K.A."/>
            <person name="Xavier R.J."/>
            <person name="Alm E.J."/>
        </authorList>
    </citation>
    <scope>NUCLEOTIDE SEQUENCE [LARGE SCALE GENOMIC DNA]</scope>
    <source>
        <strain evidence="2 3">BIOML-A14</strain>
    </source>
</reference>
<protein>
    <submittedName>
        <fullName evidence="2">1,4-alpha-glucan-branching enzyme</fullName>
    </submittedName>
</protein>
<dbReference type="InterPro" id="IPR004193">
    <property type="entry name" value="Glyco_hydro_13_N"/>
</dbReference>
<evidence type="ECO:0000313" key="2">
    <source>
        <dbReference type="EMBL" id="KAA4651868.1"/>
    </source>
</evidence>
<feature type="domain" description="Glycoside hydrolase family 13 N-terminal" evidence="1">
    <location>
        <begin position="53"/>
        <end position="132"/>
    </location>
</feature>
<name>A0A642C4G8_BACOV</name>
<dbReference type="FunFam" id="2.60.40.10:FF:002108">
    <property type="entry name" value="1,4-alpha-glucan branching enzyme"/>
    <property type="match status" value="1"/>
</dbReference>
<dbReference type="GO" id="GO:0005975">
    <property type="term" value="P:carbohydrate metabolic process"/>
    <property type="evidence" value="ECO:0007669"/>
    <property type="project" value="InterPro"/>
</dbReference>
<evidence type="ECO:0000313" key="3">
    <source>
        <dbReference type="Proteomes" id="UP000435985"/>
    </source>
</evidence>
<sequence length="179" mass="20724">MKETLNIIKNDPWLEPFADAITGRHQYALNKEAELTNKGKQTLSDFASGYLYFGLHRTPKGWTFREWAPNATHIYMVGTFNNWEEKAAYKLKKLKNGNWEINLPADAIQHGDLYKLNVYWDGGQGERIPAWATRVVQDEQTKIFSAQVWAPEKPYKFKKKTFKPATNPLLIYECHIGMA</sequence>
<dbReference type="Proteomes" id="UP000435985">
    <property type="component" value="Unassembled WGS sequence"/>
</dbReference>
<dbReference type="InterPro" id="IPR014756">
    <property type="entry name" value="Ig_E-set"/>
</dbReference>
<dbReference type="GO" id="GO:0004553">
    <property type="term" value="F:hydrolase activity, hydrolyzing O-glycosyl compounds"/>
    <property type="evidence" value="ECO:0007669"/>
    <property type="project" value="InterPro"/>
</dbReference>
<dbReference type="GO" id="GO:0005737">
    <property type="term" value="C:cytoplasm"/>
    <property type="evidence" value="ECO:0007669"/>
    <property type="project" value="TreeGrafter"/>
</dbReference>